<dbReference type="Pfam" id="PF14145">
    <property type="entry name" value="YrhK"/>
    <property type="match status" value="1"/>
</dbReference>
<dbReference type="KEGG" id="aser:Asera_18330"/>
<feature type="transmembrane region" description="Helical" evidence="1">
    <location>
        <begin position="60"/>
        <end position="78"/>
    </location>
</feature>
<dbReference type="RefSeq" id="WP_030446503.1">
    <property type="nucleotide sequence ID" value="NZ_AP023354.1"/>
</dbReference>
<dbReference type="InterPro" id="IPR025424">
    <property type="entry name" value="YrhK_domain"/>
</dbReference>
<keyword evidence="1" id="KW-1133">Transmembrane helix</keyword>
<dbReference type="EMBL" id="AP023354">
    <property type="protein sequence ID" value="BCJ27725.1"/>
    <property type="molecule type" value="Genomic_DNA"/>
</dbReference>
<dbReference type="OrthoDB" id="5519470at2"/>
<name>A0A810KYG9_9ACTN</name>
<evidence type="ECO:0000256" key="1">
    <source>
        <dbReference type="SAM" id="Phobius"/>
    </source>
</evidence>
<reference evidence="3" key="1">
    <citation type="submission" date="2020-08" db="EMBL/GenBank/DDBJ databases">
        <title>Whole genome shotgun sequence of Actinocatenispora sera NBRC 101916.</title>
        <authorList>
            <person name="Komaki H."/>
            <person name="Tamura T."/>
        </authorList>
    </citation>
    <scope>NUCLEOTIDE SEQUENCE</scope>
    <source>
        <strain evidence="3">NBRC 101916</strain>
    </source>
</reference>
<keyword evidence="4" id="KW-1185">Reference proteome</keyword>
<feature type="domain" description="YrhK" evidence="2">
    <location>
        <begin position="28"/>
        <end position="83"/>
    </location>
</feature>
<gene>
    <name evidence="3" type="ORF">Asera_18330</name>
</gene>
<accession>A0A810KYG9</accession>
<dbReference type="Proteomes" id="UP000680750">
    <property type="component" value="Chromosome"/>
</dbReference>
<sequence length="101" mass="11629">MSTNPDTSGDRKPPLVLHIGREELIIRQRYEVVSILNDILTGGWFLVGSVLFFYPAHEHLAIWLFVIGSVEMLIRPVIRLARRVHLRRLNPAIPTETARDF</sequence>
<proteinExistence type="predicted"/>
<evidence type="ECO:0000313" key="3">
    <source>
        <dbReference type="EMBL" id="BCJ27725.1"/>
    </source>
</evidence>
<organism evidence="3 4">
    <name type="scientific">Actinocatenispora sera</name>
    <dbReference type="NCBI Taxonomy" id="390989"/>
    <lineage>
        <taxon>Bacteria</taxon>
        <taxon>Bacillati</taxon>
        <taxon>Actinomycetota</taxon>
        <taxon>Actinomycetes</taxon>
        <taxon>Micromonosporales</taxon>
        <taxon>Micromonosporaceae</taxon>
        <taxon>Actinocatenispora</taxon>
    </lineage>
</organism>
<evidence type="ECO:0000259" key="2">
    <source>
        <dbReference type="Pfam" id="PF14145"/>
    </source>
</evidence>
<keyword evidence="1" id="KW-0812">Transmembrane</keyword>
<dbReference type="AlphaFoldDB" id="A0A810KYG9"/>
<evidence type="ECO:0000313" key="4">
    <source>
        <dbReference type="Proteomes" id="UP000680750"/>
    </source>
</evidence>
<keyword evidence="1" id="KW-0472">Membrane</keyword>
<feature type="transmembrane region" description="Helical" evidence="1">
    <location>
        <begin position="35"/>
        <end position="54"/>
    </location>
</feature>
<protein>
    <recommendedName>
        <fullName evidence="2">YrhK domain-containing protein</fullName>
    </recommendedName>
</protein>